<dbReference type="Proteomes" id="UP000828390">
    <property type="component" value="Unassembled WGS sequence"/>
</dbReference>
<evidence type="ECO:0000313" key="2">
    <source>
        <dbReference type="Proteomes" id="UP000828390"/>
    </source>
</evidence>
<gene>
    <name evidence="1" type="ORF">DPMN_103229</name>
</gene>
<reference evidence="1" key="1">
    <citation type="journal article" date="2019" name="bioRxiv">
        <title>The Genome of the Zebra Mussel, Dreissena polymorpha: A Resource for Invasive Species Research.</title>
        <authorList>
            <person name="McCartney M.A."/>
            <person name="Auch B."/>
            <person name="Kono T."/>
            <person name="Mallez S."/>
            <person name="Zhang Y."/>
            <person name="Obille A."/>
            <person name="Becker A."/>
            <person name="Abrahante J.E."/>
            <person name="Garbe J."/>
            <person name="Badalamenti J.P."/>
            <person name="Herman A."/>
            <person name="Mangelson H."/>
            <person name="Liachko I."/>
            <person name="Sullivan S."/>
            <person name="Sone E.D."/>
            <person name="Koren S."/>
            <person name="Silverstein K.A.T."/>
            <person name="Beckman K.B."/>
            <person name="Gohl D.M."/>
        </authorList>
    </citation>
    <scope>NUCLEOTIDE SEQUENCE</scope>
    <source>
        <strain evidence="1">Duluth1</strain>
        <tissue evidence="1">Whole animal</tissue>
    </source>
</reference>
<protein>
    <submittedName>
        <fullName evidence="1">Uncharacterized protein</fullName>
    </submittedName>
</protein>
<proteinExistence type="predicted"/>
<keyword evidence="2" id="KW-1185">Reference proteome</keyword>
<evidence type="ECO:0000313" key="1">
    <source>
        <dbReference type="EMBL" id="KAH3829995.1"/>
    </source>
</evidence>
<dbReference type="AlphaFoldDB" id="A0A9D4H9F6"/>
<reference evidence="1" key="2">
    <citation type="submission" date="2020-11" db="EMBL/GenBank/DDBJ databases">
        <authorList>
            <person name="McCartney M.A."/>
            <person name="Auch B."/>
            <person name="Kono T."/>
            <person name="Mallez S."/>
            <person name="Becker A."/>
            <person name="Gohl D.M."/>
            <person name="Silverstein K.A.T."/>
            <person name="Koren S."/>
            <person name="Bechman K.B."/>
            <person name="Herman A."/>
            <person name="Abrahante J.E."/>
            <person name="Garbe J."/>
        </authorList>
    </citation>
    <scope>NUCLEOTIDE SEQUENCE</scope>
    <source>
        <strain evidence="1">Duluth1</strain>
        <tissue evidence="1">Whole animal</tissue>
    </source>
</reference>
<accession>A0A9D4H9F6</accession>
<comment type="caution">
    <text evidence="1">The sequence shown here is derived from an EMBL/GenBank/DDBJ whole genome shotgun (WGS) entry which is preliminary data.</text>
</comment>
<name>A0A9D4H9F6_DREPO</name>
<organism evidence="1 2">
    <name type="scientific">Dreissena polymorpha</name>
    <name type="common">Zebra mussel</name>
    <name type="synonym">Mytilus polymorpha</name>
    <dbReference type="NCBI Taxonomy" id="45954"/>
    <lineage>
        <taxon>Eukaryota</taxon>
        <taxon>Metazoa</taxon>
        <taxon>Spiralia</taxon>
        <taxon>Lophotrochozoa</taxon>
        <taxon>Mollusca</taxon>
        <taxon>Bivalvia</taxon>
        <taxon>Autobranchia</taxon>
        <taxon>Heteroconchia</taxon>
        <taxon>Euheterodonta</taxon>
        <taxon>Imparidentia</taxon>
        <taxon>Neoheterodontei</taxon>
        <taxon>Myida</taxon>
        <taxon>Dreissenoidea</taxon>
        <taxon>Dreissenidae</taxon>
        <taxon>Dreissena</taxon>
    </lineage>
</organism>
<sequence>MKTSMDQKLKGILLMLYKQLDDLDFAVDLALLSNTNQQMQEKNIIIGNNSHTRGHTISRGKRKVSKVKAFNDTAHFKSRRWKRRKASFIFALHANTRRFK</sequence>
<dbReference type="EMBL" id="JAIWYP010000004">
    <property type="protein sequence ID" value="KAH3829995.1"/>
    <property type="molecule type" value="Genomic_DNA"/>
</dbReference>